<keyword evidence="3" id="KW-1185">Reference proteome</keyword>
<dbReference type="Gene3D" id="1.20.1050.10">
    <property type="match status" value="1"/>
</dbReference>
<dbReference type="SUPFAM" id="SSF47616">
    <property type="entry name" value="GST C-terminal domain-like"/>
    <property type="match status" value="1"/>
</dbReference>
<dbReference type="Pfam" id="PF00043">
    <property type="entry name" value="GST_C"/>
    <property type="match status" value="1"/>
</dbReference>
<dbReference type="InterPro" id="IPR036282">
    <property type="entry name" value="Glutathione-S-Trfase_C_sf"/>
</dbReference>
<dbReference type="InterPro" id="IPR004046">
    <property type="entry name" value="GST_C"/>
</dbReference>
<organism evidence="2 3">
    <name type="scientific">Elysia crispata</name>
    <name type="common">lettuce slug</name>
    <dbReference type="NCBI Taxonomy" id="231223"/>
    <lineage>
        <taxon>Eukaryota</taxon>
        <taxon>Metazoa</taxon>
        <taxon>Spiralia</taxon>
        <taxon>Lophotrochozoa</taxon>
        <taxon>Mollusca</taxon>
        <taxon>Gastropoda</taxon>
        <taxon>Heterobranchia</taxon>
        <taxon>Euthyneura</taxon>
        <taxon>Panpulmonata</taxon>
        <taxon>Sacoglossa</taxon>
        <taxon>Placobranchoidea</taxon>
        <taxon>Plakobranchidae</taxon>
        <taxon>Elysia</taxon>
    </lineage>
</organism>
<dbReference type="AlphaFoldDB" id="A0AAE0ZXD3"/>
<name>A0AAE0ZXD3_9GAST</name>
<evidence type="ECO:0000313" key="3">
    <source>
        <dbReference type="Proteomes" id="UP001283361"/>
    </source>
</evidence>
<dbReference type="PROSITE" id="PS50405">
    <property type="entry name" value="GST_CTER"/>
    <property type="match status" value="1"/>
</dbReference>
<dbReference type="EMBL" id="JAWDGP010003094">
    <property type="protein sequence ID" value="KAK3777304.1"/>
    <property type="molecule type" value="Genomic_DNA"/>
</dbReference>
<dbReference type="GO" id="GO:0004364">
    <property type="term" value="F:glutathione transferase activity"/>
    <property type="evidence" value="ECO:0007669"/>
    <property type="project" value="TreeGrafter"/>
</dbReference>
<dbReference type="InterPro" id="IPR051369">
    <property type="entry name" value="GST_Theta"/>
</dbReference>
<evidence type="ECO:0000259" key="1">
    <source>
        <dbReference type="PROSITE" id="PS50405"/>
    </source>
</evidence>
<protein>
    <recommendedName>
        <fullName evidence="1">GST C-terminal domain-containing protein</fullName>
    </recommendedName>
</protein>
<proteinExistence type="predicted"/>
<accession>A0AAE0ZXD3</accession>
<dbReference type="PANTHER" id="PTHR43917:SF8">
    <property type="entry name" value="GH16740P-RELATED"/>
    <property type="match status" value="1"/>
</dbReference>
<reference evidence="2" key="1">
    <citation type="journal article" date="2023" name="G3 (Bethesda)">
        <title>A reference genome for the long-term kleptoplast-retaining sea slug Elysia crispata morphotype clarki.</title>
        <authorList>
            <person name="Eastman K.E."/>
            <person name="Pendleton A.L."/>
            <person name="Shaikh M.A."/>
            <person name="Suttiyut T."/>
            <person name="Ogas R."/>
            <person name="Tomko P."/>
            <person name="Gavelis G."/>
            <person name="Widhalm J.R."/>
            <person name="Wisecaver J.H."/>
        </authorList>
    </citation>
    <scope>NUCLEOTIDE SEQUENCE</scope>
    <source>
        <strain evidence="2">ECLA1</strain>
    </source>
</reference>
<feature type="domain" description="GST C-terminal" evidence="1">
    <location>
        <begin position="24"/>
        <end position="164"/>
    </location>
</feature>
<dbReference type="GO" id="GO:0006749">
    <property type="term" value="P:glutathione metabolic process"/>
    <property type="evidence" value="ECO:0007669"/>
    <property type="project" value="TreeGrafter"/>
</dbReference>
<dbReference type="InterPro" id="IPR010987">
    <property type="entry name" value="Glutathione-S-Trfase_C-like"/>
</dbReference>
<dbReference type="GO" id="GO:0005737">
    <property type="term" value="C:cytoplasm"/>
    <property type="evidence" value="ECO:0007669"/>
    <property type="project" value="TreeGrafter"/>
</dbReference>
<dbReference type="PANTHER" id="PTHR43917">
    <property type="match status" value="1"/>
</dbReference>
<sequence length="164" mass="18723">MVSIRDTERMRELVSRDAIAANFQPFPQPWVIDILRFSNGTLLWPACVYERVGVMYPKFTGKPIDQEKVKGHKEKVTEMIGDLESYFLKGKKFIGGDKISIADLLGVCELVQLYGCHEHGLYEKSPVVKAWVENVKQETNPHFEESMAKINHLHSIFLAESGQK</sequence>
<evidence type="ECO:0000313" key="2">
    <source>
        <dbReference type="EMBL" id="KAK3777304.1"/>
    </source>
</evidence>
<comment type="caution">
    <text evidence="2">The sequence shown here is derived from an EMBL/GenBank/DDBJ whole genome shotgun (WGS) entry which is preliminary data.</text>
</comment>
<gene>
    <name evidence="2" type="ORF">RRG08_017442</name>
</gene>
<dbReference type="Proteomes" id="UP001283361">
    <property type="component" value="Unassembled WGS sequence"/>
</dbReference>